<proteinExistence type="predicted"/>
<dbReference type="EMBL" id="LRBP01000030">
    <property type="protein sequence ID" value="OII71247.1"/>
    <property type="molecule type" value="Genomic_DNA"/>
</dbReference>
<sequence>MAFHQFNEDIIGLISSFLPYDEIIKNLRNVNKIWRNSINNSYECWLNIDLTETMTEFQSSKEDILLDEIKIYSNIISSIRLSNPKNNISGFLSKMILIENSDNNERYKMWNKLENIEIYNKSLIIPIKNHKNYNLLPFKSLFRLGINENILQLLKNYEISNQENNYECENTYNTKFLMNSFTNIINYYPFKSVKRIIIDYPISTKELIILSNCFPCLKDIVITRLFHEKNIDDHHQELIERGIESSNESRLRNDYATLQDENEFYAKNEIVSCWEAIYNFLQVIPPNQLRILQFNVIPSPNPNSGKWITDSTISRLLTENTQNNSSFIINNNKHWNIHNSNKNNNQIMLFTDSDDHDDKSENQIFKSLEIYKAIKRSNREYIDYKNKVMRANEYYNNSSMMNNEVGIFNHSNSMIHFDEVGDKLIKYILDMHSDSLVALSCPDLEVSYSLYKRLLNQCPKLKLWDLPGWRIFSCIN</sequence>
<gene>
    <name evidence="1" type="ORF">cubi_01722</name>
</gene>
<evidence type="ECO:0000313" key="1">
    <source>
        <dbReference type="EMBL" id="OII71247.1"/>
    </source>
</evidence>
<protein>
    <recommendedName>
        <fullName evidence="3">F-box domain-containing protein</fullName>
    </recommendedName>
</protein>
<keyword evidence="2" id="KW-1185">Reference proteome</keyword>
<evidence type="ECO:0000313" key="2">
    <source>
        <dbReference type="Proteomes" id="UP000186176"/>
    </source>
</evidence>
<dbReference type="Proteomes" id="UP000186176">
    <property type="component" value="Unassembled WGS sequence"/>
</dbReference>
<reference evidence="1 2" key="1">
    <citation type="submission" date="2016-10" db="EMBL/GenBank/DDBJ databases">
        <title>Reductive evolution of mitochondrial metabolism and differential evolution of invasion-related proteins in Cryptosporidium.</title>
        <authorList>
            <person name="Liu S."/>
            <person name="Roellig D.M."/>
            <person name="Guo Y."/>
            <person name="Li N."/>
            <person name="Frace M.A."/>
            <person name="Tang K."/>
            <person name="Zhang L."/>
            <person name="Feng Y."/>
            <person name="Xiao L."/>
        </authorList>
    </citation>
    <scope>NUCLEOTIDE SEQUENCE [LARGE SCALE GENOMIC DNA]</scope>
    <source>
        <strain evidence="1">39726</strain>
    </source>
</reference>
<accession>A0A1J4MB86</accession>
<dbReference type="RefSeq" id="XP_028873118.1">
    <property type="nucleotide sequence ID" value="XM_029018734.1"/>
</dbReference>
<dbReference type="GeneID" id="39978513"/>
<dbReference type="VEuPathDB" id="CryptoDB:cubi_01722"/>
<dbReference type="AlphaFoldDB" id="A0A1J4MB86"/>
<organism evidence="1 2">
    <name type="scientific">Cryptosporidium ubiquitum</name>
    <dbReference type="NCBI Taxonomy" id="857276"/>
    <lineage>
        <taxon>Eukaryota</taxon>
        <taxon>Sar</taxon>
        <taxon>Alveolata</taxon>
        <taxon>Apicomplexa</taxon>
        <taxon>Conoidasida</taxon>
        <taxon>Coccidia</taxon>
        <taxon>Eucoccidiorida</taxon>
        <taxon>Eimeriorina</taxon>
        <taxon>Cryptosporidiidae</taxon>
        <taxon>Cryptosporidium</taxon>
    </lineage>
</organism>
<dbReference type="OrthoDB" id="338711at2759"/>
<comment type="caution">
    <text evidence="1">The sequence shown here is derived from an EMBL/GenBank/DDBJ whole genome shotgun (WGS) entry which is preliminary data.</text>
</comment>
<name>A0A1J4MB86_9CRYT</name>
<evidence type="ECO:0008006" key="3">
    <source>
        <dbReference type="Google" id="ProtNLM"/>
    </source>
</evidence>